<keyword evidence="2" id="KW-1185">Reference proteome</keyword>
<dbReference type="OrthoDB" id="9782449at2"/>
<sequence length="222" mass="24434">MITSFGSFDLIIFDWDGTLFDSVSPIIDLLFDAKKEQPESPQGVALQESGMVPVLEQIISADHAVQVNDLKMLLNLEGFTTFRKPTTLYAGVAELLQALWSSGQKMAVVAGRAQAEVLAEMRELNIDDYFFSVVGSDQGPVKPNPAMIHAILALAECVPNRALMVGDSAMDMEMATLARVSMLGTAYVTHDHEEYCLRRLEPWQPLAIAESVNELSQFLLGR</sequence>
<dbReference type="InterPro" id="IPR050155">
    <property type="entry name" value="HAD-like_hydrolase_sf"/>
</dbReference>
<reference evidence="1 2" key="1">
    <citation type="submission" date="2016-10" db="EMBL/GenBank/DDBJ databases">
        <title>Draft Genome sequence of Alkanindiges sp. strain H1.</title>
        <authorList>
            <person name="Subhash Y."/>
            <person name="Lee S."/>
        </authorList>
    </citation>
    <scope>NUCLEOTIDE SEQUENCE [LARGE SCALE GENOMIC DNA]</scope>
    <source>
        <strain evidence="1 2">H1</strain>
    </source>
</reference>
<dbReference type="InterPro" id="IPR041492">
    <property type="entry name" value="HAD_2"/>
</dbReference>
<name>A0A1S8CWF3_9GAMM</name>
<dbReference type="GO" id="GO:0008967">
    <property type="term" value="F:phosphoglycolate phosphatase activity"/>
    <property type="evidence" value="ECO:0007669"/>
    <property type="project" value="TreeGrafter"/>
</dbReference>
<dbReference type="EMBL" id="MLCN01000013">
    <property type="protein sequence ID" value="ONG41182.1"/>
    <property type="molecule type" value="Genomic_DNA"/>
</dbReference>
<dbReference type="InterPro" id="IPR023198">
    <property type="entry name" value="PGP-like_dom2"/>
</dbReference>
<dbReference type="SFLD" id="SFLDS00003">
    <property type="entry name" value="Haloacid_Dehalogenase"/>
    <property type="match status" value="1"/>
</dbReference>
<dbReference type="AlphaFoldDB" id="A0A1S8CWF3"/>
<accession>A0A1S8CWF3</accession>
<dbReference type="PANTHER" id="PTHR43434:SF24">
    <property type="entry name" value="HYDROLASE-RELATED"/>
    <property type="match status" value="1"/>
</dbReference>
<dbReference type="Pfam" id="PF13419">
    <property type="entry name" value="HAD_2"/>
    <property type="match status" value="1"/>
</dbReference>
<dbReference type="PANTHER" id="PTHR43434">
    <property type="entry name" value="PHOSPHOGLYCOLATE PHOSPHATASE"/>
    <property type="match status" value="1"/>
</dbReference>
<dbReference type="Gene3D" id="1.10.150.240">
    <property type="entry name" value="Putative phosphatase, domain 2"/>
    <property type="match status" value="1"/>
</dbReference>
<evidence type="ECO:0000313" key="1">
    <source>
        <dbReference type="EMBL" id="ONG41182.1"/>
    </source>
</evidence>
<comment type="caution">
    <text evidence="1">The sequence shown here is derived from an EMBL/GenBank/DDBJ whole genome shotgun (WGS) entry which is preliminary data.</text>
</comment>
<evidence type="ECO:0008006" key="3">
    <source>
        <dbReference type="Google" id="ProtNLM"/>
    </source>
</evidence>
<dbReference type="NCBIfam" id="TIGR01549">
    <property type="entry name" value="HAD-SF-IA-v1"/>
    <property type="match status" value="1"/>
</dbReference>
<dbReference type="STRING" id="1907941.BKE30_05210"/>
<dbReference type="RefSeq" id="WP_076877569.1">
    <property type="nucleotide sequence ID" value="NZ_MLCN01000013.1"/>
</dbReference>
<dbReference type="SUPFAM" id="SSF56784">
    <property type="entry name" value="HAD-like"/>
    <property type="match status" value="1"/>
</dbReference>
<dbReference type="SFLD" id="SFLDG01129">
    <property type="entry name" value="C1.5:_HAD__Beta-PGM__Phosphata"/>
    <property type="match status" value="1"/>
</dbReference>
<dbReference type="InterPro" id="IPR036412">
    <property type="entry name" value="HAD-like_sf"/>
</dbReference>
<dbReference type="GO" id="GO:0005829">
    <property type="term" value="C:cytosol"/>
    <property type="evidence" value="ECO:0007669"/>
    <property type="project" value="TreeGrafter"/>
</dbReference>
<proteinExistence type="predicted"/>
<dbReference type="Proteomes" id="UP000192132">
    <property type="component" value="Unassembled WGS sequence"/>
</dbReference>
<dbReference type="GO" id="GO:0006281">
    <property type="term" value="P:DNA repair"/>
    <property type="evidence" value="ECO:0007669"/>
    <property type="project" value="TreeGrafter"/>
</dbReference>
<dbReference type="Gene3D" id="3.40.50.1000">
    <property type="entry name" value="HAD superfamily/HAD-like"/>
    <property type="match status" value="1"/>
</dbReference>
<organism evidence="1 2">
    <name type="scientific">Alkanindiges hydrocarboniclasticus</name>
    <dbReference type="NCBI Taxonomy" id="1907941"/>
    <lineage>
        <taxon>Bacteria</taxon>
        <taxon>Pseudomonadati</taxon>
        <taxon>Pseudomonadota</taxon>
        <taxon>Gammaproteobacteria</taxon>
        <taxon>Moraxellales</taxon>
        <taxon>Moraxellaceae</taxon>
        <taxon>Alkanindiges</taxon>
    </lineage>
</organism>
<protein>
    <recommendedName>
        <fullName evidence="3">HAD family hydrolase</fullName>
    </recommendedName>
</protein>
<evidence type="ECO:0000313" key="2">
    <source>
        <dbReference type="Proteomes" id="UP000192132"/>
    </source>
</evidence>
<dbReference type="InterPro" id="IPR006439">
    <property type="entry name" value="HAD-SF_hydro_IA"/>
</dbReference>
<dbReference type="InterPro" id="IPR023214">
    <property type="entry name" value="HAD_sf"/>
</dbReference>
<gene>
    <name evidence="1" type="ORF">BKE30_05210</name>
</gene>